<feature type="transmembrane region" description="Helical" evidence="9">
    <location>
        <begin position="147"/>
        <end position="167"/>
    </location>
</feature>
<evidence type="ECO:0000256" key="5">
    <source>
        <dbReference type="ARBA" id="ARBA00022750"/>
    </source>
</evidence>
<evidence type="ECO:0000256" key="3">
    <source>
        <dbReference type="ARBA" id="ARBA00022670"/>
    </source>
</evidence>
<comment type="similarity">
    <text evidence="1 9 11">Belongs to the peptidase A8 family.</text>
</comment>
<dbReference type="GO" id="GO:0006508">
    <property type="term" value="P:proteolysis"/>
    <property type="evidence" value="ECO:0007669"/>
    <property type="project" value="UniProtKB-KW"/>
</dbReference>
<feature type="transmembrane region" description="Helical" evidence="9">
    <location>
        <begin position="78"/>
        <end position="96"/>
    </location>
</feature>
<comment type="catalytic activity">
    <reaction evidence="9 10">
        <text>Release of signal peptides from bacterial membrane prolipoproteins. Hydrolyzes -Xaa-Yaa-Zaa-|-(S,diacylglyceryl)Cys-, in which Xaa is hydrophobic (preferably Leu), and Yaa (Ala or Ser) and Zaa (Gly or Ala) have small, neutral side chains.</text>
        <dbReference type="EC" id="3.4.23.36"/>
    </reaction>
</comment>
<protein>
    <recommendedName>
        <fullName evidence="9">Lipoprotein signal peptidase</fullName>
        <ecNumber evidence="9">3.4.23.36</ecNumber>
    </recommendedName>
    <alternativeName>
        <fullName evidence="9">Prolipoprotein signal peptidase</fullName>
    </alternativeName>
    <alternativeName>
        <fullName evidence="9">Signal peptidase II</fullName>
        <shortName evidence="9">SPase II</shortName>
    </alternativeName>
</protein>
<accession>A0A7Y9QUE8</accession>
<evidence type="ECO:0000256" key="1">
    <source>
        <dbReference type="ARBA" id="ARBA00006139"/>
    </source>
</evidence>
<dbReference type="UniPathway" id="UPA00665"/>
<keyword evidence="3 9" id="KW-0645">Protease</keyword>
<keyword evidence="7 9" id="KW-1133">Transmembrane helix</keyword>
<feature type="active site" evidence="9">
    <location>
        <position position="155"/>
    </location>
</feature>
<name>A0A7Y9QUE8_9BURK</name>
<comment type="pathway">
    <text evidence="9">Protein modification; lipoprotein biosynthesis (signal peptide cleavage).</text>
</comment>
<keyword evidence="2 9" id="KW-1003">Cell membrane</keyword>
<dbReference type="NCBIfam" id="TIGR00077">
    <property type="entry name" value="lspA"/>
    <property type="match status" value="1"/>
</dbReference>
<feature type="active site" evidence="9">
    <location>
        <position position="130"/>
    </location>
</feature>
<dbReference type="Pfam" id="PF01252">
    <property type="entry name" value="Peptidase_A8"/>
    <property type="match status" value="1"/>
</dbReference>
<dbReference type="PANTHER" id="PTHR33695:SF1">
    <property type="entry name" value="LIPOPROTEIN SIGNAL PEPTIDASE"/>
    <property type="match status" value="1"/>
</dbReference>
<dbReference type="GO" id="GO:0004190">
    <property type="term" value="F:aspartic-type endopeptidase activity"/>
    <property type="evidence" value="ECO:0007669"/>
    <property type="project" value="UniProtKB-UniRule"/>
</dbReference>
<dbReference type="HAMAP" id="MF_00161">
    <property type="entry name" value="LspA"/>
    <property type="match status" value="1"/>
</dbReference>
<comment type="subcellular location">
    <subcellularLocation>
        <location evidence="9">Cell membrane</location>
        <topology evidence="9">Multi-pass membrane protein</topology>
    </subcellularLocation>
</comment>
<comment type="caution">
    <text evidence="9">Lacks conserved residue(s) required for the propagation of feature annotation.</text>
</comment>
<dbReference type="AlphaFoldDB" id="A0A7Y9QUE8"/>
<evidence type="ECO:0000256" key="9">
    <source>
        <dbReference type="HAMAP-Rule" id="MF_00161"/>
    </source>
</evidence>
<dbReference type="InterPro" id="IPR001872">
    <property type="entry name" value="Peptidase_A8"/>
</dbReference>
<evidence type="ECO:0000256" key="4">
    <source>
        <dbReference type="ARBA" id="ARBA00022692"/>
    </source>
</evidence>
<keyword evidence="5 9" id="KW-0064">Aspartyl protease</keyword>
<comment type="caution">
    <text evidence="12">The sequence shown here is derived from an EMBL/GenBank/DDBJ whole genome shotgun (WGS) entry which is preliminary data.</text>
</comment>
<dbReference type="PANTHER" id="PTHR33695">
    <property type="entry name" value="LIPOPROTEIN SIGNAL PEPTIDASE"/>
    <property type="match status" value="1"/>
</dbReference>
<evidence type="ECO:0000256" key="8">
    <source>
        <dbReference type="ARBA" id="ARBA00023136"/>
    </source>
</evidence>
<evidence type="ECO:0000313" key="12">
    <source>
        <dbReference type="EMBL" id="NYG31521.1"/>
    </source>
</evidence>
<evidence type="ECO:0000256" key="7">
    <source>
        <dbReference type="ARBA" id="ARBA00022989"/>
    </source>
</evidence>
<dbReference type="Proteomes" id="UP000518288">
    <property type="component" value="Unassembled WGS sequence"/>
</dbReference>
<keyword evidence="4 9" id="KW-0812">Transmembrane</keyword>
<organism evidence="12 13">
    <name type="scientific">Sphaerotilus montanus</name>
    <dbReference type="NCBI Taxonomy" id="522889"/>
    <lineage>
        <taxon>Bacteria</taxon>
        <taxon>Pseudomonadati</taxon>
        <taxon>Pseudomonadota</taxon>
        <taxon>Betaproteobacteria</taxon>
        <taxon>Burkholderiales</taxon>
        <taxon>Sphaerotilaceae</taxon>
        <taxon>Sphaerotilus</taxon>
    </lineage>
</organism>
<gene>
    <name evidence="9" type="primary">lspA</name>
    <name evidence="12" type="ORF">BDD16_000507</name>
</gene>
<evidence type="ECO:0000256" key="10">
    <source>
        <dbReference type="RuleBase" id="RU000594"/>
    </source>
</evidence>
<evidence type="ECO:0000256" key="11">
    <source>
        <dbReference type="RuleBase" id="RU004181"/>
    </source>
</evidence>
<dbReference type="EC" id="3.4.23.36" evidence="9"/>
<reference evidence="12 13" key="1">
    <citation type="submission" date="2020-07" db="EMBL/GenBank/DDBJ databases">
        <title>Genomic Encyclopedia of Archaeal and Bacterial Type Strains, Phase II (KMG-II): from individual species to whole genera.</title>
        <authorList>
            <person name="Goeker M."/>
        </authorList>
    </citation>
    <scope>NUCLEOTIDE SEQUENCE [LARGE SCALE GENOMIC DNA]</scope>
    <source>
        <strain evidence="12 13">DSM 21226</strain>
    </source>
</reference>
<evidence type="ECO:0000313" key="13">
    <source>
        <dbReference type="Proteomes" id="UP000518288"/>
    </source>
</evidence>
<comment type="function">
    <text evidence="9 10">This protein specifically catalyzes the removal of signal peptides from prolipoproteins.</text>
</comment>
<feature type="transmembrane region" description="Helical" evidence="9">
    <location>
        <begin position="103"/>
        <end position="127"/>
    </location>
</feature>
<evidence type="ECO:0000256" key="2">
    <source>
        <dbReference type="ARBA" id="ARBA00022475"/>
    </source>
</evidence>
<keyword evidence="6 9" id="KW-0378">Hydrolase</keyword>
<dbReference type="EMBL" id="JACCFH010000001">
    <property type="protein sequence ID" value="NYG31521.1"/>
    <property type="molecule type" value="Genomic_DNA"/>
</dbReference>
<proteinExistence type="inferred from homology"/>
<dbReference type="PROSITE" id="PS00855">
    <property type="entry name" value="SPASE_II"/>
    <property type="match status" value="1"/>
</dbReference>
<dbReference type="PRINTS" id="PR00781">
    <property type="entry name" value="LIPOSIGPTASE"/>
</dbReference>
<keyword evidence="8 9" id="KW-0472">Membrane</keyword>
<dbReference type="GO" id="GO:0005886">
    <property type="term" value="C:plasma membrane"/>
    <property type="evidence" value="ECO:0007669"/>
    <property type="project" value="UniProtKB-SubCell"/>
</dbReference>
<evidence type="ECO:0000256" key="6">
    <source>
        <dbReference type="ARBA" id="ARBA00022801"/>
    </source>
</evidence>
<dbReference type="RefSeq" id="WP_179632507.1">
    <property type="nucleotide sequence ID" value="NZ_CAXYYM010000034.1"/>
</dbReference>
<sequence>MRSKSRSSLSRSSSASLTPWLVLALLVIAADQATKWLIIPRFQLGDGQVITSFFNLVRVHNTGAAFSFLAQAAGWQRWFFIGLGAAASVMFIWMLKKHAEQRLFSFSVAMLLGGAIGNVIDRAWHGYVVDFLQFHWDWLAPLFPGGYFPSFNVADCAITAGAIGLILDELLRVRRS</sequence>
<keyword evidence="13" id="KW-1185">Reference proteome</keyword>